<gene>
    <name evidence="2" type="ORF">C8J30_107156</name>
</gene>
<dbReference type="InterPro" id="IPR019999">
    <property type="entry name" value="Anth_synth_I-like"/>
</dbReference>
<dbReference type="RefSeq" id="WP_110805893.1">
    <property type="nucleotide sequence ID" value="NZ_QJTK01000007.1"/>
</dbReference>
<dbReference type="Gene3D" id="3.60.120.10">
    <property type="entry name" value="Anthranilate synthase"/>
    <property type="match status" value="1"/>
</dbReference>
<dbReference type="Pfam" id="PF00425">
    <property type="entry name" value="Chorismate_bind"/>
    <property type="match status" value="1"/>
</dbReference>
<dbReference type="EMBL" id="QJTK01000007">
    <property type="protein sequence ID" value="PYF09784.1"/>
    <property type="molecule type" value="Genomic_DNA"/>
</dbReference>
<dbReference type="NCBIfam" id="TIGR00553">
    <property type="entry name" value="pabB"/>
    <property type="match status" value="1"/>
</dbReference>
<evidence type="ECO:0000259" key="1">
    <source>
        <dbReference type="Pfam" id="PF00425"/>
    </source>
</evidence>
<dbReference type="SUPFAM" id="SSF56322">
    <property type="entry name" value="ADC synthase"/>
    <property type="match status" value="1"/>
</dbReference>
<comment type="caution">
    <text evidence="2">The sequence shown here is derived from an EMBL/GenBank/DDBJ whole genome shotgun (WGS) entry which is preliminary data.</text>
</comment>
<dbReference type="PANTHER" id="PTHR11236">
    <property type="entry name" value="AMINOBENZOATE/ANTHRANILATE SYNTHASE"/>
    <property type="match status" value="1"/>
</dbReference>
<accession>A0A318UC36</accession>
<dbReference type="AlphaFoldDB" id="A0A318UC36"/>
<dbReference type="GO" id="GO:0000162">
    <property type="term" value="P:L-tryptophan biosynthetic process"/>
    <property type="evidence" value="ECO:0007669"/>
    <property type="project" value="TreeGrafter"/>
</dbReference>
<evidence type="ECO:0000313" key="3">
    <source>
        <dbReference type="Proteomes" id="UP000247727"/>
    </source>
</evidence>
<organism evidence="2 3">
    <name type="scientific">Rhodobacter viridis</name>
    <dbReference type="NCBI Taxonomy" id="1054202"/>
    <lineage>
        <taxon>Bacteria</taxon>
        <taxon>Pseudomonadati</taxon>
        <taxon>Pseudomonadota</taxon>
        <taxon>Alphaproteobacteria</taxon>
        <taxon>Rhodobacterales</taxon>
        <taxon>Rhodobacter group</taxon>
        <taxon>Rhodobacter</taxon>
    </lineage>
</organism>
<keyword evidence="3" id="KW-1185">Reference proteome</keyword>
<dbReference type="GO" id="GO:0009396">
    <property type="term" value="P:folic acid-containing compound biosynthetic process"/>
    <property type="evidence" value="ECO:0007669"/>
    <property type="project" value="InterPro"/>
</dbReference>
<reference evidence="2 3" key="1">
    <citation type="submission" date="2018-06" db="EMBL/GenBank/DDBJ databases">
        <title>Genomic Encyclopedia of Type Strains, Phase III (KMG-III): the genomes of soil and plant-associated and newly described type strains.</title>
        <authorList>
            <person name="Whitman W."/>
        </authorList>
    </citation>
    <scope>NUCLEOTIDE SEQUENCE [LARGE SCALE GENOMIC DNA]</scope>
    <source>
        <strain evidence="2 3">JA737</strain>
    </source>
</reference>
<dbReference type="PRINTS" id="PR00095">
    <property type="entry name" value="ANTSNTHASEI"/>
</dbReference>
<dbReference type="PANTHER" id="PTHR11236:SF50">
    <property type="entry name" value="AMINODEOXYCHORISMATE SYNTHASE COMPONENT 1"/>
    <property type="match status" value="1"/>
</dbReference>
<name>A0A318UC36_9RHOB</name>
<dbReference type="NCBIfam" id="NF005698">
    <property type="entry name" value="PRK07508.1"/>
    <property type="match status" value="1"/>
</dbReference>
<dbReference type="InterPro" id="IPR005802">
    <property type="entry name" value="ADC_synth_comp_1"/>
</dbReference>
<dbReference type="InterPro" id="IPR005801">
    <property type="entry name" value="ADC_synthase"/>
</dbReference>
<dbReference type="InterPro" id="IPR015890">
    <property type="entry name" value="Chorismate_C"/>
</dbReference>
<dbReference type="Proteomes" id="UP000247727">
    <property type="component" value="Unassembled WGS sequence"/>
</dbReference>
<dbReference type="GO" id="GO:0046820">
    <property type="term" value="F:4-amino-4-deoxychorismate synthase activity"/>
    <property type="evidence" value="ECO:0007669"/>
    <property type="project" value="TreeGrafter"/>
</dbReference>
<proteinExistence type="predicted"/>
<protein>
    <submittedName>
        <fullName evidence="2">Para-aminobenzoate synthetase component 1</fullName>
    </submittedName>
</protein>
<sequence length="376" mass="40138">MASLSFEFDHGPEGRAARFARPVSVIRADSMAEIGPAFAAIAEARSAGKWLAGLLSYELGYAFSAKLAPLMPEARDVPLMLFGVYDAPEAPLPDVPPAAEAPQFSPAVTQADYLQAFARVQDYIAAGDVYQINLTFPLRARCNADPRALYARLKAAQPVGHGVLVEAEGFAILSRSPELFFAIDAEGRATVRPMKGTVARGATPEADAQAAEWLRASEKNRAENLMIVDLLRNDLSRISEVGSVKVPALYDIETYATVHQMTSTVTAQVRQGFDFEEICQALFPCGSITGAPKIRAMQIIHELEPGQRGVYCGSIGWLAPTGGMAFNVAIRSLTLRQGEAVLNVGGGVVHDSEGVSEWAEALSKAAFVTAPPKACG</sequence>
<evidence type="ECO:0000313" key="2">
    <source>
        <dbReference type="EMBL" id="PYF09784.1"/>
    </source>
</evidence>
<feature type="domain" description="Chorismate-utilising enzyme C-terminal" evidence="1">
    <location>
        <begin position="110"/>
        <end position="364"/>
    </location>
</feature>
<dbReference type="OrthoDB" id="9803598at2"/>